<feature type="domain" description="DUF8094" evidence="2">
    <location>
        <begin position="29"/>
        <end position="331"/>
    </location>
</feature>
<sequence length="332" mass="34909">MPSAAPAALALALVLTATGCVTVHGELAVVPAATEAEAAEALKEFTAAYNAADKAYDPALAAPRVAGALGSINQAGLKSRSVNYPDGNPRHTPLELTDPRFTITKKAGWPRYFVADVDSNRDRDEGARDNRWVIVFLRNGPGQLWRAAYLTILAPGQIPALKTGQDGFATPVPVDSTALAHRPRGLSDAYASYLRTGSPGTFKDGPHTSGWRAARAEEARRPGRSKQYLDEPVTRGDFAPLALATEDGGAFVFFTVRNFERETAAKGVPIKIAPDVRALLSGRVKSSLTKERVSSQAVVVPPAKDGGKADAKGGGKVDVLGRLTGLTSAKGA</sequence>
<dbReference type="EMBL" id="BMWG01000002">
    <property type="protein sequence ID" value="GGZ21458.1"/>
    <property type="molecule type" value="Genomic_DNA"/>
</dbReference>
<dbReference type="Proteomes" id="UP000630936">
    <property type="component" value="Unassembled WGS sequence"/>
</dbReference>
<reference evidence="3" key="1">
    <citation type="journal article" date="2014" name="Int. J. Syst. Evol. Microbiol.">
        <title>Complete genome sequence of Corynebacterium casei LMG S-19264T (=DSM 44701T), isolated from a smear-ripened cheese.</title>
        <authorList>
            <consortium name="US DOE Joint Genome Institute (JGI-PGF)"/>
            <person name="Walter F."/>
            <person name="Albersmeier A."/>
            <person name="Kalinowski J."/>
            <person name="Ruckert C."/>
        </authorList>
    </citation>
    <scope>NUCLEOTIDE SEQUENCE</scope>
    <source>
        <strain evidence="3">JCM 4988</strain>
    </source>
</reference>
<reference evidence="3" key="2">
    <citation type="submission" date="2020-09" db="EMBL/GenBank/DDBJ databases">
        <authorList>
            <person name="Sun Q."/>
            <person name="Ohkuma M."/>
        </authorList>
    </citation>
    <scope>NUCLEOTIDE SEQUENCE</scope>
    <source>
        <strain evidence="3">JCM 4988</strain>
    </source>
</reference>
<keyword evidence="3" id="KW-0449">Lipoprotein</keyword>
<keyword evidence="1" id="KW-0732">Signal</keyword>
<feature type="signal peptide" evidence="1">
    <location>
        <begin position="1"/>
        <end position="19"/>
    </location>
</feature>
<evidence type="ECO:0000259" key="2">
    <source>
        <dbReference type="Pfam" id="PF26366"/>
    </source>
</evidence>
<keyword evidence="4" id="KW-1185">Reference proteome</keyword>
<feature type="chain" id="PRO_5039475366" evidence="1">
    <location>
        <begin position="20"/>
        <end position="332"/>
    </location>
</feature>
<dbReference type="InterPro" id="IPR058407">
    <property type="entry name" value="DUF8094"/>
</dbReference>
<name>A0A918PTG4_9ACTN</name>
<proteinExistence type="predicted"/>
<evidence type="ECO:0000313" key="3">
    <source>
        <dbReference type="EMBL" id="GGZ21458.1"/>
    </source>
</evidence>
<protein>
    <submittedName>
        <fullName evidence="3">Lipoprotein</fullName>
    </submittedName>
</protein>
<organism evidence="3 4">
    <name type="scientific">Streptomyces inusitatus</name>
    <dbReference type="NCBI Taxonomy" id="68221"/>
    <lineage>
        <taxon>Bacteria</taxon>
        <taxon>Bacillati</taxon>
        <taxon>Actinomycetota</taxon>
        <taxon>Actinomycetes</taxon>
        <taxon>Kitasatosporales</taxon>
        <taxon>Streptomycetaceae</taxon>
        <taxon>Streptomyces</taxon>
    </lineage>
</organism>
<evidence type="ECO:0000256" key="1">
    <source>
        <dbReference type="SAM" id="SignalP"/>
    </source>
</evidence>
<dbReference type="RefSeq" id="WP_190121893.1">
    <property type="nucleotide sequence ID" value="NZ_BMWG01000002.1"/>
</dbReference>
<gene>
    <name evidence="3" type="ORF">GCM10010387_13130</name>
</gene>
<accession>A0A918PTG4</accession>
<dbReference type="AlphaFoldDB" id="A0A918PTG4"/>
<comment type="caution">
    <text evidence="3">The sequence shown here is derived from an EMBL/GenBank/DDBJ whole genome shotgun (WGS) entry which is preliminary data.</text>
</comment>
<dbReference type="Pfam" id="PF26366">
    <property type="entry name" value="DUF8094"/>
    <property type="match status" value="1"/>
</dbReference>
<evidence type="ECO:0000313" key="4">
    <source>
        <dbReference type="Proteomes" id="UP000630936"/>
    </source>
</evidence>